<accession>A0A194V8T8</accession>
<name>A0A194V8T8_CYTMA</name>
<dbReference type="Proteomes" id="UP000078576">
    <property type="component" value="Unassembled WGS sequence"/>
</dbReference>
<dbReference type="AlphaFoldDB" id="A0A194V8T8"/>
<gene>
    <name evidence="1" type="ORF">VP1G_11211</name>
</gene>
<keyword evidence="2" id="KW-1185">Reference proteome</keyword>
<dbReference type="EMBL" id="KN714746">
    <property type="protein sequence ID" value="KUI60236.1"/>
    <property type="molecule type" value="Genomic_DNA"/>
</dbReference>
<organism evidence="1 2">
    <name type="scientific">Cytospora mali</name>
    <name type="common">Apple Valsa canker fungus</name>
    <name type="synonym">Valsa mali</name>
    <dbReference type="NCBI Taxonomy" id="578113"/>
    <lineage>
        <taxon>Eukaryota</taxon>
        <taxon>Fungi</taxon>
        <taxon>Dikarya</taxon>
        <taxon>Ascomycota</taxon>
        <taxon>Pezizomycotina</taxon>
        <taxon>Sordariomycetes</taxon>
        <taxon>Sordariomycetidae</taxon>
        <taxon>Diaporthales</taxon>
        <taxon>Cytosporaceae</taxon>
        <taxon>Cytospora</taxon>
    </lineage>
</organism>
<sequence length="83" mass="9215">MGIISGNANDPNKCNAMYLISGLLSRASNTLPVLRLFIGNSLNESPVVSKNDRRLPILLAHRFRFQLFEKSNSSVVTTTLHED</sequence>
<reference evidence="2" key="1">
    <citation type="submission" date="2014-12" db="EMBL/GenBank/DDBJ databases">
        <title>Genome Sequence of Valsa Canker Pathogens Uncovers a Specific Adaption of Colonization on Woody Bark.</title>
        <authorList>
            <person name="Yin Z."/>
            <person name="Liu H."/>
            <person name="Gao X."/>
            <person name="Li Z."/>
            <person name="Song N."/>
            <person name="Ke X."/>
            <person name="Dai Q."/>
            <person name="Wu Y."/>
            <person name="Sun Y."/>
            <person name="Xu J.-R."/>
            <person name="Kang Z.K."/>
            <person name="Wang L."/>
            <person name="Huang L."/>
        </authorList>
    </citation>
    <scope>NUCLEOTIDE SEQUENCE [LARGE SCALE GENOMIC DNA]</scope>
    <source>
        <strain evidence="2">SXYL134</strain>
    </source>
</reference>
<protein>
    <submittedName>
        <fullName evidence="1">Uncharacterized protein</fullName>
    </submittedName>
</protein>
<evidence type="ECO:0000313" key="2">
    <source>
        <dbReference type="Proteomes" id="UP000078576"/>
    </source>
</evidence>
<proteinExistence type="predicted"/>
<evidence type="ECO:0000313" key="1">
    <source>
        <dbReference type="EMBL" id="KUI60236.1"/>
    </source>
</evidence>